<dbReference type="AlphaFoldDB" id="F0GT70"/>
<comment type="caution">
    <text evidence="10">The sequence shown here is derived from an EMBL/GenBank/DDBJ whole genome shotgun (WGS) entry which is preliminary data.</text>
</comment>
<reference evidence="10 11" key="1">
    <citation type="submission" date="2011-01" db="EMBL/GenBank/DDBJ databases">
        <authorList>
            <person name="Durkin A.S."/>
            <person name="Madupu R."/>
            <person name="Torralba M."/>
            <person name="Gillis M."/>
            <person name="Methe B."/>
            <person name="Sutton G."/>
            <person name="Nelson K.E."/>
        </authorList>
    </citation>
    <scope>NUCLEOTIDE SEQUENCE [LARGE SCALE GENOMIC DNA]</scope>
    <source>
        <strain evidence="10 11">ACS-065-V-Col13</strain>
    </source>
</reference>
<evidence type="ECO:0000256" key="3">
    <source>
        <dbReference type="ARBA" id="ARBA00022519"/>
    </source>
</evidence>
<dbReference type="InterPro" id="IPR050539">
    <property type="entry name" value="ThrE_Dicarb/AminoAcid_Exp"/>
</dbReference>
<dbReference type="GO" id="GO:0005886">
    <property type="term" value="C:plasma membrane"/>
    <property type="evidence" value="ECO:0007669"/>
    <property type="project" value="UniProtKB-SubCell"/>
</dbReference>
<dbReference type="Proteomes" id="UP000005286">
    <property type="component" value="Unassembled WGS sequence"/>
</dbReference>
<evidence type="ECO:0000256" key="4">
    <source>
        <dbReference type="ARBA" id="ARBA00022692"/>
    </source>
</evidence>
<dbReference type="PANTHER" id="PTHR34390">
    <property type="entry name" value="UPF0442 PROTEIN YJJB-RELATED"/>
    <property type="match status" value="1"/>
</dbReference>
<evidence type="ECO:0000256" key="7">
    <source>
        <dbReference type="ARBA" id="ARBA00034125"/>
    </source>
</evidence>
<dbReference type="Pfam" id="PF12821">
    <property type="entry name" value="ThrE_2"/>
    <property type="match status" value="1"/>
</dbReference>
<dbReference type="PANTHER" id="PTHR34390:SF1">
    <property type="entry name" value="SUCCINATE TRANSPORTER SUBUNIT YJJB-RELATED"/>
    <property type="match status" value="1"/>
</dbReference>
<dbReference type="GO" id="GO:0015744">
    <property type="term" value="P:succinate transport"/>
    <property type="evidence" value="ECO:0007669"/>
    <property type="project" value="TreeGrafter"/>
</dbReference>
<keyword evidence="2" id="KW-1003">Cell membrane</keyword>
<dbReference type="eggNOG" id="COG3610">
    <property type="taxonomic scope" value="Bacteria"/>
</dbReference>
<evidence type="ECO:0000256" key="5">
    <source>
        <dbReference type="ARBA" id="ARBA00022989"/>
    </source>
</evidence>
<dbReference type="PATRIC" id="fig|879305.3.peg.2"/>
<keyword evidence="11" id="KW-1185">Reference proteome</keyword>
<keyword evidence="5 8" id="KW-1133">Transmembrane helix</keyword>
<accession>F0GT70</accession>
<evidence type="ECO:0000313" key="10">
    <source>
        <dbReference type="EMBL" id="EGC82921.1"/>
    </source>
</evidence>
<evidence type="ECO:0000256" key="6">
    <source>
        <dbReference type="ARBA" id="ARBA00023136"/>
    </source>
</evidence>
<keyword evidence="4 8" id="KW-0812">Transmembrane</keyword>
<proteinExistence type="inferred from homology"/>
<comment type="similarity">
    <text evidence="7">Belongs to the ThrE exporter (TC 2.A.79) family.</text>
</comment>
<feature type="transmembrane region" description="Helical" evidence="8">
    <location>
        <begin position="78"/>
        <end position="96"/>
    </location>
</feature>
<protein>
    <recommendedName>
        <fullName evidence="9">Threonine/Serine exporter ThrE domain-containing protein</fullName>
    </recommendedName>
</protein>
<evidence type="ECO:0000256" key="8">
    <source>
        <dbReference type="SAM" id="Phobius"/>
    </source>
</evidence>
<dbReference type="STRING" id="879305.HMPREF9290_1627"/>
<dbReference type="EMBL" id="AEXM01000001">
    <property type="protein sequence ID" value="EGC82921.1"/>
    <property type="molecule type" value="Genomic_DNA"/>
</dbReference>
<keyword evidence="3" id="KW-0997">Cell inner membrane</keyword>
<evidence type="ECO:0000256" key="2">
    <source>
        <dbReference type="ARBA" id="ARBA00022475"/>
    </source>
</evidence>
<sequence length="159" mass="17906">MFYISQFIISFICAIGFGLVFQTPKKPMIISGLNAGIGWLIYKSVTIKTGSAYMGTFLSAFVIAFISEYCAKIFRYPAVIFIVPGIINLCPGEAIFNTMKYFINNESTLVLLTLFKAMALAGAIAFGILLSTSFSTNMKNFRRRSTKRTNYTNYFRRKK</sequence>
<feature type="transmembrane region" description="Helical" evidence="8">
    <location>
        <begin position="51"/>
        <end position="71"/>
    </location>
</feature>
<organism evidence="10 11">
    <name type="scientific">Anaerococcus prevotii ACS-065-V-Col13</name>
    <dbReference type="NCBI Taxonomy" id="879305"/>
    <lineage>
        <taxon>Bacteria</taxon>
        <taxon>Bacillati</taxon>
        <taxon>Bacillota</taxon>
        <taxon>Tissierellia</taxon>
        <taxon>Tissierellales</taxon>
        <taxon>Peptoniphilaceae</taxon>
        <taxon>Anaerococcus</taxon>
    </lineage>
</organism>
<keyword evidence="6 8" id="KW-0472">Membrane</keyword>
<evidence type="ECO:0000259" key="9">
    <source>
        <dbReference type="Pfam" id="PF12821"/>
    </source>
</evidence>
<name>F0GT70_9FIRM</name>
<feature type="transmembrane region" description="Helical" evidence="8">
    <location>
        <begin position="108"/>
        <end position="134"/>
    </location>
</feature>
<dbReference type="RefSeq" id="WP_004833767.1">
    <property type="nucleotide sequence ID" value="NZ_AEXM01000001.1"/>
</dbReference>
<comment type="subcellular location">
    <subcellularLocation>
        <location evidence="1">Cell membrane</location>
        <topology evidence="1">Multi-pass membrane protein</topology>
    </subcellularLocation>
</comment>
<dbReference type="InterPro" id="IPR024528">
    <property type="entry name" value="ThrE_2"/>
</dbReference>
<feature type="domain" description="Threonine/Serine exporter ThrE" evidence="9">
    <location>
        <begin position="6"/>
        <end position="133"/>
    </location>
</feature>
<feature type="transmembrane region" description="Helical" evidence="8">
    <location>
        <begin position="6"/>
        <end position="21"/>
    </location>
</feature>
<gene>
    <name evidence="10" type="ORF">HMPREF9290_1627</name>
</gene>
<evidence type="ECO:0000313" key="11">
    <source>
        <dbReference type="Proteomes" id="UP000005286"/>
    </source>
</evidence>
<evidence type="ECO:0000256" key="1">
    <source>
        <dbReference type="ARBA" id="ARBA00004651"/>
    </source>
</evidence>